<accession>A0A9J5WM67</accession>
<proteinExistence type="predicted"/>
<keyword evidence="1" id="KW-1133">Transmembrane helix</keyword>
<keyword evidence="1" id="KW-0472">Membrane</keyword>
<dbReference type="Proteomes" id="UP000824120">
    <property type="component" value="Chromosome 11"/>
</dbReference>
<feature type="transmembrane region" description="Helical" evidence="1">
    <location>
        <begin position="39"/>
        <end position="60"/>
    </location>
</feature>
<dbReference type="AlphaFoldDB" id="A0A9J5WM67"/>
<evidence type="ECO:0000313" key="3">
    <source>
        <dbReference type="Proteomes" id="UP000824120"/>
    </source>
</evidence>
<dbReference type="EMBL" id="JACXVP010000011">
    <property type="protein sequence ID" value="KAG5577027.1"/>
    <property type="molecule type" value="Genomic_DNA"/>
</dbReference>
<reference evidence="2 3" key="1">
    <citation type="submission" date="2020-09" db="EMBL/GenBank/DDBJ databases">
        <title>De no assembly of potato wild relative species, Solanum commersonii.</title>
        <authorList>
            <person name="Cho K."/>
        </authorList>
    </citation>
    <scope>NUCLEOTIDE SEQUENCE [LARGE SCALE GENOMIC DNA]</scope>
    <source>
        <strain evidence="2">LZ3.2</strain>
        <tissue evidence="2">Leaf</tissue>
    </source>
</reference>
<sequence length="99" mass="11124">MVRENSNYDEGGFKCYRNESELTLHQLTGRKRGLINAEVIAISTVSFAIVPLAAIMPTLMQATMKSIPQMLIQATMKSILPMLIQANLRRVTFFNPKLP</sequence>
<evidence type="ECO:0000313" key="2">
    <source>
        <dbReference type="EMBL" id="KAG5577027.1"/>
    </source>
</evidence>
<protein>
    <submittedName>
        <fullName evidence="2">Uncharacterized protein</fullName>
    </submittedName>
</protein>
<gene>
    <name evidence="2" type="ORF">H5410_057161</name>
</gene>
<evidence type="ECO:0000256" key="1">
    <source>
        <dbReference type="SAM" id="Phobius"/>
    </source>
</evidence>
<organism evidence="2 3">
    <name type="scientific">Solanum commersonii</name>
    <name type="common">Commerson's wild potato</name>
    <name type="synonym">Commerson's nightshade</name>
    <dbReference type="NCBI Taxonomy" id="4109"/>
    <lineage>
        <taxon>Eukaryota</taxon>
        <taxon>Viridiplantae</taxon>
        <taxon>Streptophyta</taxon>
        <taxon>Embryophyta</taxon>
        <taxon>Tracheophyta</taxon>
        <taxon>Spermatophyta</taxon>
        <taxon>Magnoliopsida</taxon>
        <taxon>eudicotyledons</taxon>
        <taxon>Gunneridae</taxon>
        <taxon>Pentapetalae</taxon>
        <taxon>asterids</taxon>
        <taxon>lamiids</taxon>
        <taxon>Solanales</taxon>
        <taxon>Solanaceae</taxon>
        <taxon>Solanoideae</taxon>
        <taxon>Solaneae</taxon>
        <taxon>Solanum</taxon>
    </lineage>
</organism>
<name>A0A9J5WM67_SOLCO</name>
<keyword evidence="1" id="KW-0812">Transmembrane</keyword>
<keyword evidence="3" id="KW-1185">Reference proteome</keyword>
<comment type="caution">
    <text evidence="2">The sequence shown here is derived from an EMBL/GenBank/DDBJ whole genome shotgun (WGS) entry which is preliminary data.</text>
</comment>